<dbReference type="Proteomes" id="UP000197446">
    <property type="component" value="Unassembled WGS sequence"/>
</dbReference>
<dbReference type="Pfam" id="PF02450">
    <property type="entry name" value="LCAT"/>
    <property type="match status" value="1"/>
</dbReference>
<dbReference type="PANTHER" id="PTHR11440">
    <property type="entry name" value="LECITHIN-CHOLESTEROL ACYLTRANSFERASE-RELATED"/>
    <property type="match status" value="1"/>
</dbReference>
<evidence type="ECO:0000313" key="2">
    <source>
        <dbReference type="Proteomes" id="UP000197446"/>
    </source>
</evidence>
<protein>
    <submittedName>
        <fullName evidence="1">Uncharacterized protein</fullName>
    </submittedName>
</protein>
<dbReference type="InterPro" id="IPR003386">
    <property type="entry name" value="LACT/PDAT_acylTrfase"/>
</dbReference>
<dbReference type="SUPFAM" id="SSF53474">
    <property type="entry name" value="alpha/beta-Hydrolases"/>
    <property type="match status" value="1"/>
</dbReference>
<dbReference type="InterPro" id="IPR029058">
    <property type="entry name" value="AB_hydrolase_fold"/>
</dbReference>
<organism evidence="1 2">
    <name type="scientific">Roseateles puraquae</name>
    <dbReference type="NCBI Taxonomy" id="431059"/>
    <lineage>
        <taxon>Bacteria</taxon>
        <taxon>Pseudomonadati</taxon>
        <taxon>Pseudomonadota</taxon>
        <taxon>Betaproteobacteria</taxon>
        <taxon>Burkholderiales</taxon>
        <taxon>Sphaerotilaceae</taxon>
        <taxon>Roseateles</taxon>
    </lineage>
</organism>
<dbReference type="GO" id="GO:0006629">
    <property type="term" value="P:lipid metabolic process"/>
    <property type="evidence" value="ECO:0007669"/>
    <property type="project" value="InterPro"/>
</dbReference>
<evidence type="ECO:0000313" key="1">
    <source>
        <dbReference type="EMBL" id="OWR00825.1"/>
    </source>
</evidence>
<dbReference type="AlphaFoldDB" id="A0A254N5D9"/>
<reference evidence="1 2" key="1">
    <citation type="journal article" date="2007" name="Int. J. Syst. Evol. Microbiol.">
        <title>Description of Pelomonas aquatica sp. nov. and Pelomonas puraquae sp. nov., isolated from industrial and haemodialysis water.</title>
        <authorList>
            <person name="Gomila M."/>
            <person name="Bowien B."/>
            <person name="Falsen E."/>
            <person name="Moore E.R."/>
            <person name="Lalucat J."/>
        </authorList>
    </citation>
    <scope>NUCLEOTIDE SEQUENCE [LARGE SCALE GENOMIC DNA]</scope>
    <source>
        <strain evidence="1 2">CCUG 52769</strain>
    </source>
</reference>
<dbReference type="EMBL" id="NISI01000014">
    <property type="protein sequence ID" value="OWR00825.1"/>
    <property type="molecule type" value="Genomic_DNA"/>
</dbReference>
<comment type="caution">
    <text evidence="1">The sequence shown here is derived from an EMBL/GenBank/DDBJ whole genome shotgun (WGS) entry which is preliminary data.</text>
</comment>
<keyword evidence="2" id="KW-1185">Reference proteome</keyword>
<name>A0A254N5D9_9BURK</name>
<proteinExistence type="predicted"/>
<sequence length="466" mass="52104">MASVPLQLTDQDRLRPALRSRVTAFVVALVLSACSLLPPRPDLGISYQGASTSPDRTPLILIPGLFGSKLRRVTTGEEIWPGSWQSVLFSDYRELALRGSVDSPVEAFDLAEQVLGFDYYRPLLETLVRYGGYVRTRPGQAPPATGRALYVFPYDWRQDNALHAVALERLIQQIRIDHHDPRLKVDIVAHSMGGVVARYYLRFGPRDVLGGDPGDITLYGAEHVRKLVLLGTPNFGSISALEGMIGGEPVGLGRIPPDVIATMPSVFQLLPHPLAPWLLDAQGHTVDADLYDTTTWRSFNMGIFARSRTAQRQQPSVDRENIDERLFATYLERARRLAWMLSTPEPRSPIRYVLFGGNCEQTPARLQIRDVDGATRAQGPNTGFRGRASAHDLFEPGDGRVTKPSLLARETLDPSAPQHEEAFLPLAYYFFLCERHDRLTSNPNFQDNLLHILLTPMLPWDALPRR</sequence>
<dbReference type="Gene3D" id="3.40.50.1820">
    <property type="entry name" value="alpha/beta hydrolase"/>
    <property type="match status" value="1"/>
</dbReference>
<dbReference type="GO" id="GO:0008374">
    <property type="term" value="F:O-acyltransferase activity"/>
    <property type="evidence" value="ECO:0007669"/>
    <property type="project" value="InterPro"/>
</dbReference>
<accession>A0A254N5D9</accession>
<gene>
    <name evidence="1" type="ORF">CDO81_24150</name>
</gene>